<proteinExistence type="predicted"/>
<dbReference type="EMBL" id="DWWL01000007">
    <property type="protein sequence ID" value="HJC46681.1"/>
    <property type="molecule type" value="Genomic_DNA"/>
</dbReference>
<reference evidence="2" key="2">
    <citation type="submission" date="2021-04" db="EMBL/GenBank/DDBJ databases">
        <authorList>
            <person name="Gilroy R."/>
        </authorList>
    </citation>
    <scope>NUCLEOTIDE SEQUENCE</scope>
    <source>
        <strain evidence="2">CHK183-5548</strain>
    </source>
</reference>
<evidence type="ECO:0000313" key="2">
    <source>
        <dbReference type="EMBL" id="HJC46681.1"/>
    </source>
</evidence>
<keyword evidence="1" id="KW-0812">Transmembrane</keyword>
<dbReference type="Proteomes" id="UP000823883">
    <property type="component" value="Unassembled WGS sequence"/>
</dbReference>
<protein>
    <submittedName>
        <fullName evidence="2">TMEM134 family protein</fullName>
    </submittedName>
</protein>
<evidence type="ECO:0000313" key="3">
    <source>
        <dbReference type="Proteomes" id="UP000823883"/>
    </source>
</evidence>
<dbReference type="AlphaFoldDB" id="A0A9D2T614"/>
<feature type="transmembrane region" description="Helical" evidence="1">
    <location>
        <begin position="78"/>
        <end position="99"/>
    </location>
</feature>
<keyword evidence="1" id="KW-1133">Transmembrane helix</keyword>
<keyword evidence="1" id="KW-0472">Membrane</keyword>
<reference evidence="2" key="1">
    <citation type="journal article" date="2021" name="PeerJ">
        <title>Extensive microbial diversity within the chicken gut microbiome revealed by metagenomics and culture.</title>
        <authorList>
            <person name="Gilroy R."/>
            <person name="Ravi A."/>
            <person name="Getino M."/>
            <person name="Pursley I."/>
            <person name="Horton D.L."/>
            <person name="Alikhan N.F."/>
            <person name="Baker D."/>
            <person name="Gharbi K."/>
            <person name="Hall N."/>
            <person name="Watson M."/>
            <person name="Adriaenssens E.M."/>
            <person name="Foster-Nyarko E."/>
            <person name="Jarju S."/>
            <person name="Secka A."/>
            <person name="Antonio M."/>
            <person name="Oren A."/>
            <person name="Chaudhuri R.R."/>
            <person name="La Ragione R."/>
            <person name="Hildebrand F."/>
            <person name="Pallen M.J."/>
        </authorList>
    </citation>
    <scope>NUCLEOTIDE SEQUENCE</scope>
    <source>
        <strain evidence="2">CHK183-5548</strain>
    </source>
</reference>
<organism evidence="2 3">
    <name type="scientific">Candidatus Lachnoclostridium pullistercoris</name>
    <dbReference type="NCBI Taxonomy" id="2838632"/>
    <lineage>
        <taxon>Bacteria</taxon>
        <taxon>Bacillati</taxon>
        <taxon>Bacillota</taxon>
        <taxon>Clostridia</taxon>
        <taxon>Lachnospirales</taxon>
        <taxon>Lachnospiraceae</taxon>
    </lineage>
</organism>
<gene>
    <name evidence="2" type="ORF">IAA04_01360</name>
</gene>
<sequence length="100" mass="11057">MQIEKKRGPKNGAMVLDVLHVALGLMIVILGVLTFLNPENHMLFFPVIFFLGGVLNLADGFYTRRLAVRGRKNRRAGWVTLLVGALLVGVSVLSALSIWR</sequence>
<evidence type="ECO:0000256" key="1">
    <source>
        <dbReference type="SAM" id="Phobius"/>
    </source>
</evidence>
<feature type="transmembrane region" description="Helical" evidence="1">
    <location>
        <begin position="12"/>
        <end position="36"/>
    </location>
</feature>
<name>A0A9D2T614_9FIRM</name>
<comment type="caution">
    <text evidence="2">The sequence shown here is derived from an EMBL/GenBank/DDBJ whole genome shotgun (WGS) entry which is preliminary data.</text>
</comment>
<feature type="transmembrane region" description="Helical" evidence="1">
    <location>
        <begin position="42"/>
        <end position="58"/>
    </location>
</feature>
<dbReference type="InterPro" id="IPR046577">
    <property type="entry name" value="DUF6637"/>
</dbReference>
<accession>A0A9D2T614</accession>
<dbReference type="Pfam" id="PF20342">
    <property type="entry name" value="DUF6637"/>
    <property type="match status" value="1"/>
</dbReference>